<comment type="caution">
    <text evidence="3">The sequence shown here is derived from an EMBL/GenBank/DDBJ whole genome shotgun (WGS) entry which is preliminary data.</text>
</comment>
<evidence type="ECO:0000256" key="1">
    <source>
        <dbReference type="SAM" id="MobiDB-lite"/>
    </source>
</evidence>
<dbReference type="RefSeq" id="WP_229640567.1">
    <property type="nucleotide sequence ID" value="NZ_JADWDC010000023.1"/>
</dbReference>
<protein>
    <submittedName>
        <fullName evidence="3">Uncharacterized protein</fullName>
    </submittedName>
</protein>
<dbReference type="AlphaFoldDB" id="A0A964BQU1"/>
<evidence type="ECO:0000313" key="3">
    <source>
        <dbReference type="EMBL" id="MCC0177504.1"/>
    </source>
</evidence>
<feature type="region of interest" description="Disordered" evidence="1">
    <location>
        <begin position="48"/>
        <end position="76"/>
    </location>
</feature>
<feature type="compositionally biased region" description="Basic residues" evidence="1">
    <location>
        <begin position="117"/>
        <end position="127"/>
    </location>
</feature>
<organism evidence="3 4">
    <name type="scientific">Waterburya agarophytonicola KI4</name>
    <dbReference type="NCBI Taxonomy" id="2874699"/>
    <lineage>
        <taxon>Bacteria</taxon>
        <taxon>Bacillati</taxon>
        <taxon>Cyanobacteriota</taxon>
        <taxon>Cyanophyceae</taxon>
        <taxon>Pleurocapsales</taxon>
        <taxon>Hyellaceae</taxon>
        <taxon>Waterburya</taxon>
        <taxon>Waterburya agarophytonicola</taxon>
    </lineage>
</organism>
<keyword evidence="2" id="KW-0732">Signal</keyword>
<reference evidence="3" key="1">
    <citation type="journal article" date="2021" name="Antonie Van Leeuwenhoek">
        <title>Draft genome and description of Waterburya agarophytonicola gen. nov. sp. nov. (Pleurocapsales, Cyanobacteria): a seaweed symbiont.</title>
        <authorList>
            <person name="Bonthond G."/>
            <person name="Shalygin S."/>
            <person name="Bayer T."/>
            <person name="Weinberger F."/>
        </authorList>
    </citation>
    <scope>NUCLEOTIDE SEQUENCE</scope>
    <source>
        <strain evidence="3">KI4</strain>
    </source>
</reference>
<evidence type="ECO:0000313" key="4">
    <source>
        <dbReference type="Proteomes" id="UP000729733"/>
    </source>
</evidence>
<feature type="signal peptide" evidence="2">
    <location>
        <begin position="1"/>
        <end position="32"/>
    </location>
</feature>
<feature type="compositionally biased region" description="Basic and acidic residues" evidence="1">
    <location>
        <begin position="66"/>
        <end position="76"/>
    </location>
</feature>
<dbReference type="Proteomes" id="UP000729733">
    <property type="component" value="Unassembled WGS sequence"/>
</dbReference>
<sequence length="127" mass="14413">MNVQILNSHSKQLVFALLAVSTIGLFSVPAKADDALIQESIQESVVTGSDNVSVQNSNQRNQQYTEYRDNHGRYGRDNYNYNDNGSTGIVQRSDQFCDQVGEYNTCVQDAQQSNNSHTRRERRSRSY</sequence>
<feature type="chain" id="PRO_5036937474" evidence="2">
    <location>
        <begin position="33"/>
        <end position="127"/>
    </location>
</feature>
<accession>A0A964BQU1</accession>
<feature type="compositionally biased region" description="Low complexity" evidence="1">
    <location>
        <begin position="51"/>
        <end position="63"/>
    </location>
</feature>
<gene>
    <name evidence="3" type="ORF">I4641_10995</name>
</gene>
<name>A0A964BQU1_9CYAN</name>
<feature type="region of interest" description="Disordered" evidence="1">
    <location>
        <begin position="108"/>
        <end position="127"/>
    </location>
</feature>
<keyword evidence="4" id="KW-1185">Reference proteome</keyword>
<proteinExistence type="predicted"/>
<dbReference type="EMBL" id="JADWDC010000023">
    <property type="protein sequence ID" value="MCC0177504.1"/>
    <property type="molecule type" value="Genomic_DNA"/>
</dbReference>
<evidence type="ECO:0000256" key="2">
    <source>
        <dbReference type="SAM" id="SignalP"/>
    </source>
</evidence>